<protein>
    <submittedName>
        <fullName evidence="3">Uncharacterized protein</fullName>
    </submittedName>
</protein>
<evidence type="ECO:0000313" key="3">
    <source>
        <dbReference type="EMBL" id="KAH8690988.1"/>
    </source>
</evidence>
<dbReference type="GeneID" id="70249467"/>
<feature type="compositionally biased region" description="Polar residues" evidence="2">
    <location>
        <begin position="160"/>
        <end position="172"/>
    </location>
</feature>
<organism evidence="3 4">
    <name type="scientific">Talaromyces proteolyticus</name>
    <dbReference type="NCBI Taxonomy" id="1131652"/>
    <lineage>
        <taxon>Eukaryota</taxon>
        <taxon>Fungi</taxon>
        <taxon>Dikarya</taxon>
        <taxon>Ascomycota</taxon>
        <taxon>Pezizomycotina</taxon>
        <taxon>Eurotiomycetes</taxon>
        <taxon>Eurotiomycetidae</taxon>
        <taxon>Eurotiales</taxon>
        <taxon>Trichocomaceae</taxon>
        <taxon>Talaromyces</taxon>
        <taxon>Talaromyces sect. Bacilispori</taxon>
    </lineage>
</organism>
<evidence type="ECO:0000256" key="2">
    <source>
        <dbReference type="SAM" id="MobiDB-lite"/>
    </source>
</evidence>
<feature type="region of interest" description="Disordered" evidence="2">
    <location>
        <begin position="155"/>
        <end position="175"/>
    </location>
</feature>
<keyword evidence="1" id="KW-0175">Coiled coil</keyword>
<dbReference type="Proteomes" id="UP001201262">
    <property type="component" value="Unassembled WGS sequence"/>
</dbReference>
<keyword evidence="4" id="KW-1185">Reference proteome</keyword>
<reference evidence="3" key="1">
    <citation type="submission" date="2021-12" db="EMBL/GenBank/DDBJ databases">
        <title>Convergent genome expansion in fungi linked to evolution of root-endophyte symbiosis.</title>
        <authorList>
            <consortium name="DOE Joint Genome Institute"/>
            <person name="Ke Y.-H."/>
            <person name="Bonito G."/>
            <person name="Liao H.-L."/>
            <person name="Looney B."/>
            <person name="Rojas-Flechas A."/>
            <person name="Nash J."/>
            <person name="Hameed K."/>
            <person name="Schadt C."/>
            <person name="Martin F."/>
            <person name="Crous P.W."/>
            <person name="Miettinen O."/>
            <person name="Magnuson J.K."/>
            <person name="Labbe J."/>
            <person name="Jacobson D."/>
            <person name="Doktycz M.J."/>
            <person name="Veneault-Fourrey C."/>
            <person name="Kuo A."/>
            <person name="Mondo S."/>
            <person name="Calhoun S."/>
            <person name="Riley R."/>
            <person name="Ohm R."/>
            <person name="LaButti K."/>
            <person name="Andreopoulos B."/>
            <person name="Pangilinan J."/>
            <person name="Nolan M."/>
            <person name="Tritt A."/>
            <person name="Clum A."/>
            <person name="Lipzen A."/>
            <person name="Daum C."/>
            <person name="Barry K."/>
            <person name="Grigoriev I.V."/>
            <person name="Vilgalys R."/>
        </authorList>
    </citation>
    <scope>NUCLEOTIDE SEQUENCE</scope>
    <source>
        <strain evidence="3">PMI_201</strain>
    </source>
</reference>
<accession>A0AAD4KLA1</accession>
<name>A0AAD4KLA1_9EURO</name>
<comment type="caution">
    <text evidence="3">The sequence shown here is derived from an EMBL/GenBank/DDBJ whole genome shotgun (WGS) entry which is preliminary data.</text>
</comment>
<gene>
    <name evidence="3" type="ORF">BGW36DRAFT_411721</name>
</gene>
<dbReference type="AlphaFoldDB" id="A0AAD4KLA1"/>
<dbReference type="EMBL" id="JAJTJA010000013">
    <property type="protein sequence ID" value="KAH8690988.1"/>
    <property type="molecule type" value="Genomic_DNA"/>
</dbReference>
<proteinExistence type="predicted"/>
<dbReference type="RefSeq" id="XP_046067184.1">
    <property type="nucleotide sequence ID" value="XM_046219180.1"/>
</dbReference>
<evidence type="ECO:0000256" key="1">
    <source>
        <dbReference type="SAM" id="Coils"/>
    </source>
</evidence>
<sequence>MGAKKSKKGLPWPEPRFEEDPDIRAYATTIAKDLTAIKQHAEKVESGLPPGLTHQILDALIGFAQRVHKAPTIEALAHRLARVESHMEKTQKEVSQTSREVLTTKSNTNRLIEAICAPSPPGSRILKTSMSFGHVTGSSSSESYVHAWGRKVPSHPPTVPSLSLSSGNSTPLTPYPAQEDLEIYLERTDSEVINPLRRHLDEVVKRANQAVQSLQEPTISHRRFAAHR</sequence>
<feature type="coiled-coil region" evidence="1">
    <location>
        <begin position="73"/>
        <end position="100"/>
    </location>
</feature>
<evidence type="ECO:0000313" key="4">
    <source>
        <dbReference type="Proteomes" id="UP001201262"/>
    </source>
</evidence>